<name>A0A521CDE3_9RHOB</name>
<keyword evidence="3" id="KW-0238">DNA-binding</keyword>
<keyword evidence="4" id="KW-0804">Transcription</keyword>
<dbReference type="InterPro" id="IPR036390">
    <property type="entry name" value="WH_DNA-bd_sf"/>
</dbReference>
<dbReference type="AlphaFoldDB" id="A0A521CDE3"/>
<evidence type="ECO:0000256" key="3">
    <source>
        <dbReference type="ARBA" id="ARBA00023125"/>
    </source>
</evidence>
<evidence type="ECO:0000256" key="5">
    <source>
        <dbReference type="ARBA" id="ARBA00039279"/>
    </source>
</evidence>
<dbReference type="RefSeq" id="WP_142492665.1">
    <property type="nucleotide sequence ID" value="NZ_FXTO01000006.1"/>
</dbReference>
<dbReference type="Gene3D" id="3.40.190.10">
    <property type="entry name" value="Periplasmic binding protein-like II"/>
    <property type="match status" value="2"/>
</dbReference>
<dbReference type="Proteomes" id="UP000316030">
    <property type="component" value="Unassembled WGS sequence"/>
</dbReference>
<dbReference type="SUPFAM" id="SSF46785">
    <property type="entry name" value="Winged helix' DNA-binding domain"/>
    <property type="match status" value="1"/>
</dbReference>
<dbReference type="EMBL" id="FXTO01000006">
    <property type="protein sequence ID" value="SMO56821.1"/>
    <property type="molecule type" value="Genomic_DNA"/>
</dbReference>
<protein>
    <recommendedName>
        <fullName evidence="5">HTH-type transcriptional regulator CbbR</fullName>
    </recommendedName>
    <alternativeName>
        <fullName evidence="6">RuBisCO operon transcriptional regulator</fullName>
    </alternativeName>
</protein>
<keyword evidence="2" id="KW-0805">Transcription regulation</keyword>
<dbReference type="Pfam" id="PF00126">
    <property type="entry name" value="HTH_1"/>
    <property type="match status" value="1"/>
</dbReference>
<reference evidence="8 9" key="1">
    <citation type="submission" date="2017-05" db="EMBL/GenBank/DDBJ databases">
        <authorList>
            <person name="Varghese N."/>
            <person name="Submissions S."/>
        </authorList>
    </citation>
    <scope>NUCLEOTIDE SEQUENCE [LARGE SCALE GENOMIC DNA]</scope>
    <source>
        <strain evidence="8 9">DSM 29506</strain>
    </source>
</reference>
<feature type="domain" description="HTH lysR-type" evidence="7">
    <location>
        <begin position="7"/>
        <end position="65"/>
    </location>
</feature>
<evidence type="ECO:0000256" key="1">
    <source>
        <dbReference type="ARBA" id="ARBA00009437"/>
    </source>
</evidence>
<sequence length="306" mass="33422">MPIKEAITIKQLRALRAVAENGSITAAADILGLTPPAVHTQLKTLESNLGCVLIERHPSGRSSLTAEGRAVLQAERTVDTALDSCIEKLRALKAGLSGVVVLGVVSTGKYFAPSLVARLRDEYPDIDVILKVGNRDMTINALQQRSIELAIMGRPPRSPAVQAESIGDHPHVIIAKPDHLLAQLDDIPADALLNETFIAREQGSGTRILMTRYLDRIGNGTPYRIIEMGSNETIKQAVMAGLGIAMISAHTVTEELRSGRLVMLKRPDLPIVRQWFLLHREDLEITPVIETVRAYISEQKGSFLPK</sequence>
<dbReference type="InterPro" id="IPR005119">
    <property type="entry name" value="LysR_subst-bd"/>
</dbReference>
<gene>
    <name evidence="8" type="ORF">SAMN06265173_10636</name>
</gene>
<dbReference type="OrthoDB" id="7840053at2"/>
<proteinExistence type="inferred from homology"/>
<evidence type="ECO:0000256" key="4">
    <source>
        <dbReference type="ARBA" id="ARBA00023163"/>
    </source>
</evidence>
<dbReference type="Pfam" id="PF03466">
    <property type="entry name" value="LysR_substrate"/>
    <property type="match status" value="1"/>
</dbReference>
<dbReference type="GO" id="GO:0000976">
    <property type="term" value="F:transcription cis-regulatory region binding"/>
    <property type="evidence" value="ECO:0007669"/>
    <property type="project" value="TreeGrafter"/>
</dbReference>
<dbReference type="SUPFAM" id="SSF53850">
    <property type="entry name" value="Periplasmic binding protein-like II"/>
    <property type="match status" value="1"/>
</dbReference>
<evidence type="ECO:0000313" key="9">
    <source>
        <dbReference type="Proteomes" id="UP000316030"/>
    </source>
</evidence>
<organism evidence="8 9">
    <name type="scientific">Thalassovita litoralis</name>
    <dbReference type="NCBI Taxonomy" id="1010611"/>
    <lineage>
        <taxon>Bacteria</taxon>
        <taxon>Pseudomonadati</taxon>
        <taxon>Pseudomonadota</taxon>
        <taxon>Alphaproteobacteria</taxon>
        <taxon>Rhodobacterales</taxon>
        <taxon>Roseobacteraceae</taxon>
        <taxon>Thalassovita</taxon>
    </lineage>
</organism>
<dbReference type="NCBIfam" id="NF045990">
    <property type="entry name" value="TransRegCbbRRhodb"/>
    <property type="match status" value="1"/>
</dbReference>
<dbReference type="PROSITE" id="PS50931">
    <property type="entry name" value="HTH_LYSR"/>
    <property type="match status" value="1"/>
</dbReference>
<dbReference type="GO" id="GO:0003700">
    <property type="term" value="F:DNA-binding transcription factor activity"/>
    <property type="evidence" value="ECO:0007669"/>
    <property type="project" value="InterPro"/>
</dbReference>
<evidence type="ECO:0000256" key="2">
    <source>
        <dbReference type="ARBA" id="ARBA00023015"/>
    </source>
</evidence>
<dbReference type="InterPro" id="IPR036388">
    <property type="entry name" value="WH-like_DNA-bd_sf"/>
</dbReference>
<dbReference type="InterPro" id="IPR000847">
    <property type="entry name" value="LysR_HTH_N"/>
</dbReference>
<evidence type="ECO:0000256" key="6">
    <source>
        <dbReference type="ARBA" id="ARBA00043141"/>
    </source>
</evidence>
<dbReference type="PANTHER" id="PTHR30126:SF5">
    <property type="entry name" value="HTH-TYPE TRANSCRIPTIONAL ACTIVATOR CMPR"/>
    <property type="match status" value="1"/>
</dbReference>
<evidence type="ECO:0000259" key="7">
    <source>
        <dbReference type="PROSITE" id="PS50931"/>
    </source>
</evidence>
<keyword evidence="9" id="KW-1185">Reference proteome</keyword>
<accession>A0A521CDE3</accession>
<comment type="similarity">
    <text evidence="1">Belongs to the LysR transcriptional regulatory family.</text>
</comment>
<dbReference type="PANTHER" id="PTHR30126">
    <property type="entry name" value="HTH-TYPE TRANSCRIPTIONAL REGULATOR"/>
    <property type="match status" value="1"/>
</dbReference>
<evidence type="ECO:0000313" key="8">
    <source>
        <dbReference type="EMBL" id="SMO56821.1"/>
    </source>
</evidence>
<dbReference type="Gene3D" id="1.10.10.10">
    <property type="entry name" value="Winged helix-like DNA-binding domain superfamily/Winged helix DNA-binding domain"/>
    <property type="match status" value="1"/>
</dbReference>